<evidence type="ECO:0000256" key="3">
    <source>
        <dbReference type="ARBA" id="ARBA00022723"/>
    </source>
</evidence>
<sequence>MPPRPTIEWQTNGVCNYDCSYCIQSRKYRQGHPSDADIDRFLAFFADLPGVWEIKMSGGEPFAFRGFMERIIPGLATLPHRVSVLTNFSAPLGVLRRFVALVGDRLEVVSVSLHREYVDVGAFVAKARTFRSWLRPETAFVVNNVLVPGTVAELAAVKAEVEAAGLKYFPQVMKTKHGVHAYDAEELPLVQAITGACPTAREANVAPSYRGRRCWAGTAYFVLDQFGRAFACRTAKRFGEGYLGNVLDGTFRLAPGPAVCRYDICPCTVPANRGIVELGA</sequence>
<dbReference type="SUPFAM" id="SSF102114">
    <property type="entry name" value="Radical SAM enzymes"/>
    <property type="match status" value="1"/>
</dbReference>
<dbReference type="Pfam" id="PF04055">
    <property type="entry name" value="Radical_SAM"/>
    <property type="match status" value="1"/>
</dbReference>
<reference evidence="7 8" key="1">
    <citation type="submission" date="2021-03" db="EMBL/GenBank/DDBJ databases">
        <title>Genomic and phenotypic characterization of Chloracidobacterium isolates provides evidence for multiple species.</title>
        <authorList>
            <person name="Saini M.K."/>
            <person name="Costas A.M.G."/>
            <person name="Tank M."/>
            <person name="Bryant D.A."/>
        </authorList>
    </citation>
    <scope>NUCLEOTIDE SEQUENCE [LARGE SCALE GENOMIC DNA]</scope>
    <source>
        <strain evidence="7 8">BV2-C</strain>
    </source>
</reference>
<dbReference type="RefSeq" id="WP_211429907.1">
    <property type="nucleotide sequence ID" value="NZ_CP072649.1"/>
</dbReference>
<keyword evidence="5" id="KW-0411">Iron-sulfur</keyword>
<evidence type="ECO:0000259" key="6">
    <source>
        <dbReference type="Pfam" id="PF04055"/>
    </source>
</evidence>
<evidence type="ECO:0000256" key="1">
    <source>
        <dbReference type="ARBA" id="ARBA00001966"/>
    </source>
</evidence>
<dbReference type="PANTHER" id="PTHR11228:SF34">
    <property type="entry name" value="TUNGSTEN-CONTAINING ALDEHYDE FERREDOXIN OXIDOREDUCTASE COFACTOR MODIFYING PROTEIN"/>
    <property type="match status" value="1"/>
</dbReference>
<keyword evidence="2" id="KW-0949">S-adenosyl-L-methionine</keyword>
<comment type="cofactor">
    <cofactor evidence="1">
        <name>[4Fe-4S] cluster</name>
        <dbReference type="ChEBI" id="CHEBI:49883"/>
    </cofactor>
</comment>
<evidence type="ECO:0000256" key="2">
    <source>
        <dbReference type="ARBA" id="ARBA00022691"/>
    </source>
</evidence>
<evidence type="ECO:0000256" key="5">
    <source>
        <dbReference type="ARBA" id="ARBA00023014"/>
    </source>
</evidence>
<gene>
    <name evidence="7" type="ORF">J8C06_13265</name>
</gene>
<keyword evidence="3" id="KW-0479">Metal-binding</keyword>
<accession>A0ABX8BEF2</accession>
<dbReference type="Gene3D" id="3.20.20.70">
    <property type="entry name" value="Aldolase class I"/>
    <property type="match status" value="1"/>
</dbReference>
<evidence type="ECO:0000313" key="8">
    <source>
        <dbReference type="Proteomes" id="UP000676506"/>
    </source>
</evidence>
<name>A0ABX8BEF2_9BACT</name>
<dbReference type="PANTHER" id="PTHR11228">
    <property type="entry name" value="RADICAL SAM DOMAIN PROTEIN"/>
    <property type="match status" value="1"/>
</dbReference>
<dbReference type="InterPro" id="IPR050377">
    <property type="entry name" value="Radical_SAM_PqqE_MftC-like"/>
</dbReference>
<dbReference type="CDD" id="cd01335">
    <property type="entry name" value="Radical_SAM"/>
    <property type="match status" value="1"/>
</dbReference>
<proteinExistence type="predicted"/>
<dbReference type="InterPro" id="IPR007197">
    <property type="entry name" value="rSAM"/>
</dbReference>
<protein>
    <submittedName>
        <fullName evidence="7">Radical SAM protein</fullName>
    </submittedName>
</protein>
<keyword evidence="4" id="KW-0408">Iron</keyword>
<organism evidence="7 8">
    <name type="scientific">Chloracidobacterium validum</name>
    <dbReference type="NCBI Taxonomy" id="2821543"/>
    <lineage>
        <taxon>Bacteria</taxon>
        <taxon>Pseudomonadati</taxon>
        <taxon>Acidobacteriota</taxon>
        <taxon>Terriglobia</taxon>
        <taxon>Terriglobales</taxon>
        <taxon>Acidobacteriaceae</taxon>
        <taxon>Chloracidobacterium</taxon>
    </lineage>
</organism>
<feature type="domain" description="Radical SAM core" evidence="6">
    <location>
        <begin position="13"/>
        <end position="106"/>
    </location>
</feature>
<evidence type="ECO:0000256" key="4">
    <source>
        <dbReference type="ARBA" id="ARBA00023004"/>
    </source>
</evidence>
<dbReference type="Proteomes" id="UP000676506">
    <property type="component" value="Chromosome 2"/>
</dbReference>
<evidence type="ECO:0000313" key="7">
    <source>
        <dbReference type="EMBL" id="QUW04018.1"/>
    </source>
</evidence>
<dbReference type="EMBL" id="CP072649">
    <property type="protein sequence ID" value="QUW04018.1"/>
    <property type="molecule type" value="Genomic_DNA"/>
</dbReference>
<dbReference type="InterPro" id="IPR058240">
    <property type="entry name" value="rSAM_sf"/>
</dbReference>
<keyword evidence="8" id="KW-1185">Reference proteome</keyword>
<dbReference type="SFLD" id="SFLDS00029">
    <property type="entry name" value="Radical_SAM"/>
    <property type="match status" value="1"/>
</dbReference>
<dbReference type="InterPro" id="IPR013785">
    <property type="entry name" value="Aldolase_TIM"/>
</dbReference>